<name>A0AAN8M5Z4_9TELE</name>
<gene>
    <name evidence="2" type="ORF">J4Q44_G00088890</name>
</gene>
<dbReference type="AlphaFoldDB" id="A0AAN8M5Z4"/>
<dbReference type="Proteomes" id="UP001356427">
    <property type="component" value="Unassembled WGS sequence"/>
</dbReference>
<evidence type="ECO:0000313" key="3">
    <source>
        <dbReference type="Proteomes" id="UP001356427"/>
    </source>
</evidence>
<dbReference type="EMBL" id="JAGTTL010000007">
    <property type="protein sequence ID" value="KAK6319782.1"/>
    <property type="molecule type" value="Genomic_DNA"/>
</dbReference>
<feature type="region of interest" description="Disordered" evidence="1">
    <location>
        <begin position="40"/>
        <end position="79"/>
    </location>
</feature>
<accession>A0AAN8M5Z4</accession>
<proteinExistence type="predicted"/>
<organism evidence="2 3">
    <name type="scientific">Coregonus suidteri</name>
    <dbReference type="NCBI Taxonomy" id="861788"/>
    <lineage>
        <taxon>Eukaryota</taxon>
        <taxon>Metazoa</taxon>
        <taxon>Chordata</taxon>
        <taxon>Craniata</taxon>
        <taxon>Vertebrata</taxon>
        <taxon>Euteleostomi</taxon>
        <taxon>Actinopterygii</taxon>
        <taxon>Neopterygii</taxon>
        <taxon>Teleostei</taxon>
        <taxon>Protacanthopterygii</taxon>
        <taxon>Salmoniformes</taxon>
        <taxon>Salmonidae</taxon>
        <taxon>Coregoninae</taxon>
        <taxon>Coregonus</taxon>
    </lineage>
</organism>
<evidence type="ECO:0000256" key="1">
    <source>
        <dbReference type="SAM" id="MobiDB-lite"/>
    </source>
</evidence>
<feature type="region of interest" description="Disordered" evidence="1">
    <location>
        <begin position="1"/>
        <end position="27"/>
    </location>
</feature>
<evidence type="ECO:0000313" key="2">
    <source>
        <dbReference type="EMBL" id="KAK6319782.1"/>
    </source>
</evidence>
<sequence length="79" mass="8629">MTYRPVESHPPANGFQSALDHTPSFSNLPIPTLLDIPSVYAANQKPSPPPCDGKEGDLRYDDDDTTPWLSPCHPILPTS</sequence>
<keyword evidence="3" id="KW-1185">Reference proteome</keyword>
<protein>
    <submittedName>
        <fullName evidence="2">Uncharacterized protein</fullName>
    </submittedName>
</protein>
<reference evidence="2 3" key="1">
    <citation type="submission" date="2021-04" db="EMBL/GenBank/DDBJ databases">
        <authorList>
            <person name="De Guttry C."/>
            <person name="Zahm M."/>
            <person name="Klopp C."/>
            <person name="Cabau C."/>
            <person name="Louis A."/>
            <person name="Berthelot C."/>
            <person name="Parey E."/>
            <person name="Roest Crollius H."/>
            <person name="Montfort J."/>
            <person name="Robinson-Rechavi M."/>
            <person name="Bucao C."/>
            <person name="Bouchez O."/>
            <person name="Gislard M."/>
            <person name="Lluch J."/>
            <person name="Milhes M."/>
            <person name="Lampietro C."/>
            <person name="Lopez Roques C."/>
            <person name="Donnadieu C."/>
            <person name="Braasch I."/>
            <person name="Desvignes T."/>
            <person name="Postlethwait J."/>
            <person name="Bobe J."/>
            <person name="Wedekind C."/>
            <person name="Guiguen Y."/>
        </authorList>
    </citation>
    <scope>NUCLEOTIDE SEQUENCE [LARGE SCALE GENOMIC DNA]</scope>
    <source>
        <strain evidence="2">Cs_M1</strain>
        <tissue evidence="2">Blood</tissue>
    </source>
</reference>
<comment type="caution">
    <text evidence="2">The sequence shown here is derived from an EMBL/GenBank/DDBJ whole genome shotgun (WGS) entry which is preliminary data.</text>
</comment>